<reference evidence="3 4" key="1">
    <citation type="submission" date="2021-07" db="EMBL/GenBank/DDBJ databases">
        <title>Paenibacillus radiodurans sp. nov., isolated from the southeastern edge of Tengger Desert.</title>
        <authorList>
            <person name="Zhang G."/>
        </authorList>
    </citation>
    <scope>NUCLEOTIDE SEQUENCE [LARGE SCALE GENOMIC DNA]</scope>
    <source>
        <strain evidence="3 4">DT7-4</strain>
    </source>
</reference>
<evidence type="ECO:0000259" key="2">
    <source>
        <dbReference type="Pfam" id="PF25023"/>
    </source>
</evidence>
<accession>A0ABS7DDX3</accession>
<dbReference type="InterPro" id="IPR056823">
    <property type="entry name" value="TEN-like_YD-shell"/>
</dbReference>
<dbReference type="InterPro" id="IPR006530">
    <property type="entry name" value="YD"/>
</dbReference>
<name>A0ABS7DDX3_9BACL</name>
<evidence type="ECO:0000313" key="4">
    <source>
        <dbReference type="Proteomes" id="UP000812277"/>
    </source>
</evidence>
<dbReference type="Pfam" id="PF25023">
    <property type="entry name" value="TEN_YD-shell"/>
    <property type="match status" value="1"/>
</dbReference>
<evidence type="ECO:0000313" key="3">
    <source>
        <dbReference type="EMBL" id="MBW7477846.1"/>
    </source>
</evidence>
<dbReference type="NCBIfam" id="TIGR03696">
    <property type="entry name" value="Rhs_assc_core"/>
    <property type="match status" value="1"/>
</dbReference>
<dbReference type="InterPro" id="IPR031325">
    <property type="entry name" value="RHS_repeat"/>
</dbReference>
<dbReference type="Gene3D" id="2.180.10.10">
    <property type="entry name" value="RHS repeat-associated core"/>
    <property type="match status" value="5"/>
</dbReference>
<dbReference type="PANTHER" id="PTHR32305:SF15">
    <property type="entry name" value="PROTEIN RHSA-RELATED"/>
    <property type="match status" value="1"/>
</dbReference>
<keyword evidence="1" id="KW-0677">Repeat</keyword>
<sequence length="1058" mass="118501">ETRRLTTPTVTTSTFTKAGSSTAPTINRATYDDYGNVLSQTNAMNVATTYTYNSTTRLLASVLEKVDVNQTRLTSYVRNDKGKITEIIVTNQNGTKLAHSKYEQIDAYGNVGKATVLDDVLNTEYYTTYGYSGAFPTQQSILVTDADGQSSTIVNQLDYDPTTGRVKSFTDGKNNTTTYVYDKLGRLKTITHPDQSSMSAVYDDIANQVTVTDETGVTGIQKWDALGHKMEEGIIDGSYRVLKQYGYDALGRLIWEQNGSGHRTQYQYDGWNRGIQTMLPNGTFSTTQYDELSRTMTSTDPEGVQSRSTADILGREIVSRLNKGAGFQTVGSVRYDDMGNVIGRSDAQYTTRYQYDALGRLTGVTDPKNDTTSYAYSLAGHLKEIRYPDANTTQKRYDQLGRLIKQTDAMGQVEKSFYDANSNVVRTVDQKGQTFIFQYNNRNRLTLKSSPNDSVGYTYDLAGRRKTMTDPTGTTSYAYKNTTGELREVTFPDLKKISYTYNSLGLRETMTDPFGYLNVYTYDNMNRLKTVGPSLTTFDAEYDYYNNSLLKEIRQLNGNKSTYTYDGYAVDSLIHKKANNVEINSFNYDYDGNGNLTNQSLSLNGQSNNYSYSYDPLNRIATSSQFNETYAYNNRGNRLSLQSDKAPEIPAGETNYTYDAWNRLTQVAKPGGGQVSYRYNGDGLLYERTENSTTVRYYYDGDQVVAEGIVASGGVTMKAQYIRGKGLIARKDANGKNYYLHNGHGDVIELRDSTGNTSVNRYTYDLWGNPLTTTESVSNPFRYSGEMWDQSAGLQYLRARWYDPSMGRFISKDTYEGQIDNPLTMNLYTYVYNNPLRYTDPSGHMGYEQLNDLSEELNTGETRLIEAAEEVMNSVGENISLGFHQVAQLVLAAKLYEETGRHAVLEYKVGSYRADVVLDGQVWEIKPFSGQDPLPQLALYEQEGDLVAGRIVGNQQVDRNGTPYGTVARDETIAKFGKSEFKMSVYSYSGGVVKYSVYYDNDNKRKSFDNIAQAASYYKEVRKSALNYSNLPAPDFIPGPGGAARLPGVIIKIIRAVI</sequence>
<protein>
    <recommendedName>
        <fullName evidence="2">Teneurin-like YD-shell domain-containing protein</fullName>
    </recommendedName>
</protein>
<dbReference type="Pfam" id="PF05593">
    <property type="entry name" value="RHS_repeat"/>
    <property type="match status" value="1"/>
</dbReference>
<comment type="caution">
    <text evidence="3">The sequence shown here is derived from an EMBL/GenBank/DDBJ whole genome shotgun (WGS) entry which is preliminary data.</text>
</comment>
<dbReference type="NCBIfam" id="TIGR01643">
    <property type="entry name" value="YD_repeat_2x"/>
    <property type="match status" value="5"/>
</dbReference>
<gene>
    <name evidence="3" type="ORF">K0T92_24355</name>
</gene>
<feature type="non-terminal residue" evidence="3">
    <location>
        <position position="1"/>
    </location>
</feature>
<dbReference type="PANTHER" id="PTHR32305">
    <property type="match status" value="1"/>
</dbReference>
<feature type="domain" description="Teneurin-like YD-shell" evidence="2">
    <location>
        <begin position="318"/>
        <end position="644"/>
    </location>
</feature>
<dbReference type="Proteomes" id="UP000812277">
    <property type="component" value="Unassembled WGS sequence"/>
</dbReference>
<dbReference type="RefSeq" id="WP_281423192.1">
    <property type="nucleotide sequence ID" value="NZ_JAHZIJ010000040.1"/>
</dbReference>
<organism evidence="3 4">
    <name type="scientific">Paenibacillus oenotherae</name>
    <dbReference type="NCBI Taxonomy" id="1435645"/>
    <lineage>
        <taxon>Bacteria</taxon>
        <taxon>Bacillati</taxon>
        <taxon>Bacillota</taxon>
        <taxon>Bacilli</taxon>
        <taxon>Bacillales</taxon>
        <taxon>Paenibacillaceae</taxon>
        <taxon>Paenibacillus</taxon>
    </lineage>
</organism>
<proteinExistence type="predicted"/>
<dbReference type="InterPro" id="IPR022385">
    <property type="entry name" value="Rhs_assc_core"/>
</dbReference>
<dbReference type="InterPro" id="IPR050708">
    <property type="entry name" value="T6SS_VgrG/RHS"/>
</dbReference>
<dbReference type="EMBL" id="JAHZIJ010000040">
    <property type="protein sequence ID" value="MBW7477846.1"/>
    <property type="molecule type" value="Genomic_DNA"/>
</dbReference>
<keyword evidence="4" id="KW-1185">Reference proteome</keyword>
<evidence type="ECO:0000256" key="1">
    <source>
        <dbReference type="ARBA" id="ARBA00022737"/>
    </source>
</evidence>